<protein>
    <submittedName>
        <fullName evidence="1">Uncharacterized protein</fullName>
    </submittedName>
</protein>
<evidence type="ECO:0000313" key="2">
    <source>
        <dbReference type="Proteomes" id="UP000094622"/>
    </source>
</evidence>
<dbReference type="RefSeq" id="WP_069308302.1">
    <property type="nucleotide sequence ID" value="NZ_MCRJ01000162.1"/>
</dbReference>
<keyword evidence="2" id="KW-1185">Reference proteome</keyword>
<dbReference type="OrthoDB" id="7691601at2"/>
<proteinExistence type="predicted"/>
<comment type="caution">
    <text evidence="1">The sequence shown here is derived from an EMBL/GenBank/DDBJ whole genome shotgun (WGS) entry which is preliminary data.</text>
</comment>
<gene>
    <name evidence="1" type="ORF">A6302_04157</name>
</gene>
<dbReference type="EMBL" id="MCRJ01000162">
    <property type="protein sequence ID" value="ODN68544.1"/>
    <property type="molecule type" value="Genomic_DNA"/>
</dbReference>
<reference evidence="1 2" key="1">
    <citation type="submission" date="2016-07" db="EMBL/GenBank/DDBJ databases">
        <title>Draft Genome Sequence of Methylobrevis pamukkalensis PK2.</title>
        <authorList>
            <person name="Vasilenko O.V."/>
            <person name="Doronina N.V."/>
            <person name="Shmareva M.N."/>
            <person name="Tarlachkov S.V."/>
            <person name="Mustakhimov I."/>
            <person name="Trotsenko Y.A."/>
        </authorList>
    </citation>
    <scope>NUCLEOTIDE SEQUENCE [LARGE SCALE GENOMIC DNA]</scope>
    <source>
        <strain evidence="1 2">PK2</strain>
    </source>
</reference>
<name>A0A1E3GX02_9HYPH</name>
<dbReference type="Proteomes" id="UP000094622">
    <property type="component" value="Unassembled WGS sequence"/>
</dbReference>
<evidence type="ECO:0000313" key="1">
    <source>
        <dbReference type="EMBL" id="ODN68544.1"/>
    </source>
</evidence>
<accession>A0A1E3GX02</accession>
<sequence>MARRLSLNARRAHLAGSTEEVEVFLVVIEHPDIGEPMLLSTDNGVTLSTDPLVYGTRSTWAFGGVEGIRRDFPMVLMSAFAPDDQEDTPQAAQIVVDLVDRDIVALVRATTERADVHMAMVLASTPDLVEVEWLGLKLIAADPDAGQVILSMSREPITAEPATAVRMSRDVTPCLHQ</sequence>
<organism evidence="1 2">
    <name type="scientific">Methylobrevis pamukkalensis</name>
    <dbReference type="NCBI Taxonomy" id="1439726"/>
    <lineage>
        <taxon>Bacteria</taxon>
        <taxon>Pseudomonadati</taxon>
        <taxon>Pseudomonadota</taxon>
        <taxon>Alphaproteobacteria</taxon>
        <taxon>Hyphomicrobiales</taxon>
        <taxon>Pleomorphomonadaceae</taxon>
        <taxon>Methylobrevis</taxon>
    </lineage>
</organism>
<dbReference type="AlphaFoldDB" id="A0A1E3GX02"/>